<organism evidence="11 12">
    <name type="scientific">Sphagnum jensenii</name>
    <dbReference type="NCBI Taxonomy" id="128206"/>
    <lineage>
        <taxon>Eukaryota</taxon>
        <taxon>Viridiplantae</taxon>
        <taxon>Streptophyta</taxon>
        <taxon>Embryophyta</taxon>
        <taxon>Bryophyta</taxon>
        <taxon>Sphagnophytina</taxon>
        <taxon>Sphagnopsida</taxon>
        <taxon>Sphagnales</taxon>
        <taxon>Sphagnaceae</taxon>
        <taxon>Sphagnum</taxon>
    </lineage>
</organism>
<dbReference type="Pfam" id="PF06278">
    <property type="entry name" value="CNDH2_N"/>
    <property type="match status" value="1"/>
</dbReference>
<feature type="region of interest" description="Disordered" evidence="7">
    <location>
        <begin position="618"/>
        <end position="705"/>
    </location>
</feature>
<evidence type="ECO:0000259" key="8">
    <source>
        <dbReference type="Pfam" id="PF06278"/>
    </source>
</evidence>
<dbReference type="PANTHER" id="PTHR14324">
    <property type="entry name" value="CONDENSIN-2 COMPLEX SUBUNIT H2"/>
    <property type="match status" value="1"/>
</dbReference>
<gene>
    <name evidence="11" type="ORF">CSSPJE1EN1_LOCUS5385</name>
</gene>
<evidence type="ECO:0000313" key="12">
    <source>
        <dbReference type="Proteomes" id="UP001497444"/>
    </source>
</evidence>
<evidence type="ECO:0000256" key="6">
    <source>
        <dbReference type="ARBA" id="ARBA00030479"/>
    </source>
</evidence>
<comment type="similarity">
    <text evidence="2">Belongs to the CND2 H2 (condensin-2 subunit 2) family.</text>
</comment>
<keyword evidence="5" id="KW-0539">Nucleus</keyword>
<evidence type="ECO:0000256" key="3">
    <source>
        <dbReference type="ARBA" id="ARBA00016903"/>
    </source>
</evidence>
<dbReference type="EMBL" id="OZ020107">
    <property type="protein sequence ID" value="CAK9259907.1"/>
    <property type="molecule type" value="Genomic_DNA"/>
</dbReference>
<sequence length="756" mass="83821">MDAEEREAQFLHLLEPARDLASNWLVDVAQALEGYLAGLPLASLFDEAGNSSLNFAQAALLIQGSSQVYSRKVEYLYALVYQALQSFTTNKQGNQDDEMHQGDEANVDEEHDEDQFFGLSDVQEEPNIDIDQDTMVDGSATLVMKQPASLLVDEGDGKDVSGDTADLTKFQIATSIMYKGFLLLDPCDAETVDEYLRSENQHRMPGKGTPRSFQPAYNKNNFEGPGADQGPVSAARTSIFNDPAVGEEDDWHGDIANEGVWEELLAQGELAEDNPEGVRPEGWAGEAAEGTDTAHGNEGGLQEEEDNDPWKLLCPHEPGTLSIKPYQKGQPTWKPRIRKKRLPSETEGVVMASKNGTSFPEFSKFLQEQEREQRANRRAHMASDTTTTYEQVNHMFNNRFASETDDHANGDANDYSFVFEQGRHDDRSFEELCQAHIDKMLENLAESEVRTELATRVSKWRKTIGADLQEEDARPPFNIYTYGEQLLQNLSSSTEEPENNQGHKTFASLVQGQHKSEVCRSLSALLQLVNDANVEIDRGDMPCGSQCFTKDRPFSVKLLSSRRRHENLNYRATTQTVKTLTKKCRPHEVKKTAVQLKPVDFRQLDVCNNSPALETVTGVGPASNLRSTQAQSNMSTPMLGSPASLRKSTSKQHPPVPAWNNNPAPETVKGMGPASNLRSTHAQSNMSTPMLASPASVRKSTSKRHPPVLSRIGVMDSENKAPIALAKITPTKLTPSKVTPEGKKRRKRPPLRSIQV</sequence>
<dbReference type="InterPro" id="IPR031737">
    <property type="entry name" value="CNDH2_C"/>
</dbReference>
<proteinExistence type="inferred from homology"/>
<dbReference type="InterPro" id="IPR009378">
    <property type="entry name" value="H2_N"/>
</dbReference>
<feature type="domain" description="Condensin II complex subunit H2 middle" evidence="10">
    <location>
        <begin position="145"/>
        <end position="225"/>
    </location>
</feature>
<evidence type="ECO:0000256" key="5">
    <source>
        <dbReference type="ARBA" id="ARBA00023242"/>
    </source>
</evidence>
<name>A0ABP0W0E8_9BRYO</name>
<keyword evidence="12" id="KW-1185">Reference proteome</keyword>
<evidence type="ECO:0000259" key="10">
    <source>
        <dbReference type="Pfam" id="PF16869"/>
    </source>
</evidence>
<evidence type="ECO:0000256" key="7">
    <source>
        <dbReference type="SAM" id="MobiDB-lite"/>
    </source>
</evidence>
<accession>A0ABP0W0E8</accession>
<feature type="region of interest" description="Disordered" evidence="7">
    <location>
        <begin position="200"/>
        <end position="234"/>
    </location>
</feature>
<dbReference type="PANTHER" id="PTHR14324:SF3">
    <property type="entry name" value="CONDENSIN-2 COMPLEX SUBUNIT H2"/>
    <property type="match status" value="1"/>
</dbReference>
<feature type="compositionally biased region" description="Polar residues" evidence="7">
    <location>
        <begin position="624"/>
        <end position="638"/>
    </location>
</feature>
<dbReference type="Pfam" id="PF16869">
    <property type="entry name" value="CNDH2_M"/>
    <property type="match status" value="1"/>
</dbReference>
<feature type="region of interest" description="Disordered" evidence="7">
    <location>
        <begin position="271"/>
        <end position="348"/>
    </location>
</feature>
<feature type="domain" description="Condensin-2 complex subunit H2 C-terminal" evidence="9">
    <location>
        <begin position="428"/>
        <end position="568"/>
    </location>
</feature>
<evidence type="ECO:0000256" key="2">
    <source>
        <dbReference type="ARBA" id="ARBA00007844"/>
    </source>
</evidence>
<protein>
    <recommendedName>
        <fullName evidence="3">Condensin-2 complex subunit H2</fullName>
    </recommendedName>
    <alternativeName>
        <fullName evidence="6">Non-SMC condensin II complex subunit H2</fullName>
    </alternativeName>
</protein>
<feature type="region of interest" description="Disordered" evidence="7">
    <location>
        <begin position="726"/>
        <end position="756"/>
    </location>
</feature>
<evidence type="ECO:0000256" key="1">
    <source>
        <dbReference type="ARBA" id="ARBA00004123"/>
    </source>
</evidence>
<feature type="compositionally biased region" description="Polar residues" evidence="7">
    <location>
        <begin position="676"/>
        <end position="690"/>
    </location>
</feature>
<evidence type="ECO:0000256" key="4">
    <source>
        <dbReference type="ARBA" id="ARBA00023067"/>
    </source>
</evidence>
<comment type="subcellular location">
    <subcellularLocation>
        <location evidence="1">Nucleus</location>
    </subcellularLocation>
</comment>
<keyword evidence="4" id="KW-0226">DNA condensation</keyword>
<evidence type="ECO:0000313" key="11">
    <source>
        <dbReference type="EMBL" id="CAK9259907.1"/>
    </source>
</evidence>
<dbReference type="Pfam" id="PF16858">
    <property type="entry name" value="CNDH2_C"/>
    <property type="match status" value="1"/>
</dbReference>
<evidence type="ECO:0000259" key="9">
    <source>
        <dbReference type="Pfam" id="PF16858"/>
    </source>
</evidence>
<dbReference type="InterPro" id="IPR031739">
    <property type="entry name" value="Ncaph2"/>
</dbReference>
<dbReference type="Proteomes" id="UP001497444">
    <property type="component" value="Chromosome 12"/>
</dbReference>
<reference evidence="11" key="1">
    <citation type="submission" date="2024-02" db="EMBL/GenBank/DDBJ databases">
        <authorList>
            <consortium name="ELIXIR-Norway"/>
            <consortium name="Elixir Norway"/>
        </authorList>
    </citation>
    <scope>NUCLEOTIDE SEQUENCE</scope>
</reference>
<dbReference type="InterPro" id="IPR031719">
    <property type="entry name" value="H2_M"/>
</dbReference>
<feature type="compositionally biased region" description="Polar residues" evidence="7">
    <location>
        <begin position="211"/>
        <end position="221"/>
    </location>
</feature>
<feature type="domain" description="Condensin II complex subunit H2 N-terminal" evidence="8">
    <location>
        <begin position="9"/>
        <end position="122"/>
    </location>
</feature>